<dbReference type="InterPro" id="IPR051610">
    <property type="entry name" value="GPI/OXD"/>
</dbReference>
<dbReference type="InterPro" id="IPR014710">
    <property type="entry name" value="RmlC-like_jellyroll"/>
</dbReference>
<dbReference type="GO" id="GO:0016853">
    <property type="term" value="F:isomerase activity"/>
    <property type="evidence" value="ECO:0007669"/>
    <property type="project" value="UniProtKB-KW"/>
</dbReference>
<accession>A0AAP5GXV1</accession>
<dbReference type="AlphaFoldDB" id="A0AAP5GXV1"/>
<dbReference type="SUPFAM" id="SSF51182">
    <property type="entry name" value="RmlC-like cupins"/>
    <property type="match status" value="1"/>
</dbReference>
<proteinExistence type="predicted"/>
<dbReference type="PANTHER" id="PTHR35848">
    <property type="entry name" value="OXALATE-BINDING PROTEIN"/>
    <property type="match status" value="1"/>
</dbReference>
<keyword evidence="1" id="KW-0479">Metal-binding</keyword>
<protein>
    <submittedName>
        <fullName evidence="3">Mannose-6-phosphate isomerase-like protein (Cupin superfamily)</fullName>
    </submittedName>
</protein>
<keyword evidence="3" id="KW-0413">Isomerase</keyword>
<dbReference type="InterPro" id="IPR011051">
    <property type="entry name" value="RmlC_Cupin_sf"/>
</dbReference>
<name>A0AAP5GXV1_PAEAM</name>
<dbReference type="Pfam" id="PF07883">
    <property type="entry name" value="Cupin_2"/>
    <property type="match status" value="1"/>
</dbReference>
<dbReference type="EMBL" id="JAVDTR010000002">
    <property type="protein sequence ID" value="MDR6722604.1"/>
    <property type="molecule type" value="Genomic_DNA"/>
</dbReference>
<evidence type="ECO:0000256" key="1">
    <source>
        <dbReference type="ARBA" id="ARBA00022723"/>
    </source>
</evidence>
<organism evidence="3 4">
    <name type="scientific">Paenibacillus amylolyticus</name>
    <dbReference type="NCBI Taxonomy" id="1451"/>
    <lineage>
        <taxon>Bacteria</taxon>
        <taxon>Bacillati</taxon>
        <taxon>Bacillota</taxon>
        <taxon>Bacilli</taxon>
        <taxon>Bacillales</taxon>
        <taxon>Paenibacillaceae</taxon>
        <taxon>Paenibacillus</taxon>
    </lineage>
</organism>
<comment type="caution">
    <text evidence="3">The sequence shown here is derived from an EMBL/GenBank/DDBJ whole genome shotgun (WGS) entry which is preliminary data.</text>
</comment>
<evidence type="ECO:0000313" key="3">
    <source>
        <dbReference type="EMBL" id="MDR6722604.1"/>
    </source>
</evidence>
<dbReference type="Proteomes" id="UP001254832">
    <property type="component" value="Unassembled WGS sequence"/>
</dbReference>
<dbReference type="InterPro" id="IPR013096">
    <property type="entry name" value="Cupin_2"/>
</dbReference>
<sequence>MKISKQNASHYIWGNHCDGWHLLQNEGLSIIHERMPAGTVEIRHYHSVSRQFFFILSGIGYMELQGEEFELATHEGIEIPPGEPHQMQNRSAADVEFLVISLPSTRGDRIELI</sequence>
<dbReference type="RefSeq" id="WP_056695452.1">
    <property type="nucleotide sequence ID" value="NZ_JAVDTR010000002.1"/>
</dbReference>
<evidence type="ECO:0000313" key="4">
    <source>
        <dbReference type="Proteomes" id="UP001254832"/>
    </source>
</evidence>
<dbReference type="GO" id="GO:0046872">
    <property type="term" value="F:metal ion binding"/>
    <property type="evidence" value="ECO:0007669"/>
    <property type="project" value="UniProtKB-KW"/>
</dbReference>
<reference evidence="3" key="1">
    <citation type="submission" date="2023-07" db="EMBL/GenBank/DDBJ databases">
        <title>Sorghum-associated microbial communities from plants grown in Nebraska, USA.</title>
        <authorList>
            <person name="Schachtman D."/>
        </authorList>
    </citation>
    <scope>NUCLEOTIDE SEQUENCE</scope>
    <source>
        <strain evidence="3">BE80</strain>
    </source>
</reference>
<feature type="domain" description="Cupin type-2" evidence="2">
    <location>
        <begin position="33"/>
        <end position="100"/>
    </location>
</feature>
<evidence type="ECO:0000259" key="2">
    <source>
        <dbReference type="Pfam" id="PF07883"/>
    </source>
</evidence>
<dbReference type="Gene3D" id="2.60.120.10">
    <property type="entry name" value="Jelly Rolls"/>
    <property type="match status" value="1"/>
</dbReference>
<dbReference type="PANTHER" id="PTHR35848:SF9">
    <property type="entry name" value="SLL1358 PROTEIN"/>
    <property type="match status" value="1"/>
</dbReference>
<gene>
    <name evidence="3" type="ORF">J2W91_001052</name>
</gene>